<feature type="transmembrane region" description="Helical" evidence="6">
    <location>
        <begin position="134"/>
        <end position="156"/>
    </location>
</feature>
<keyword evidence="3 6" id="KW-0812">Transmembrane</keyword>
<dbReference type="AlphaFoldDB" id="A0A0D2EHU3"/>
<accession>A0A0D2EHU3</accession>
<feature type="transmembrane region" description="Helical" evidence="6">
    <location>
        <begin position="237"/>
        <end position="256"/>
    </location>
</feature>
<evidence type="ECO:0000256" key="6">
    <source>
        <dbReference type="SAM" id="Phobius"/>
    </source>
</evidence>
<evidence type="ECO:0000313" key="9">
    <source>
        <dbReference type="Proteomes" id="UP000054342"/>
    </source>
</evidence>
<gene>
    <name evidence="8" type="ORF">PV05_06582</name>
</gene>
<feature type="transmembrane region" description="Helical" evidence="6">
    <location>
        <begin position="12"/>
        <end position="34"/>
    </location>
</feature>
<keyword evidence="9" id="KW-1185">Reference proteome</keyword>
<keyword evidence="5 6" id="KW-0472">Membrane</keyword>
<dbReference type="GO" id="GO:0016020">
    <property type="term" value="C:membrane"/>
    <property type="evidence" value="ECO:0007669"/>
    <property type="project" value="UniProtKB-SubCell"/>
</dbReference>
<comment type="subcellular location">
    <subcellularLocation>
        <location evidence="1">Membrane</location>
        <topology evidence="1">Multi-pass membrane protein</topology>
    </subcellularLocation>
</comment>
<reference evidence="8 9" key="1">
    <citation type="submission" date="2015-01" db="EMBL/GenBank/DDBJ databases">
        <title>The Genome Sequence of Exophiala xenobiotica CBS118157.</title>
        <authorList>
            <consortium name="The Broad Institute Genomics Platform"/>
            <person name="Cuomo C."/>
            <person name="de Hoog S."/>
            <person name="Gorbushina A."/>
            <person name="Stielow B."/>
            <person name="Teixiera M."/>
            <person name="Abouelleil A."/>
            <person name="Chapman S.B."/>
            <person name="Priest M."/>
            <person name="Young S.K."/>
            <person name="Wortman J."/>
            <person name="Nusbaum C."/>
            <person name="Birren B."/>
        </authorList>
    </citation>
    <scope>NUCLEOTIDE SEQUENCE [LARGE SCALE GENOMIC DNA]</scope>
    <source>
        <strain evidence="8 9">CBS 118157</strain>
    </source>
</reference>
<name>A0A0D2EHU3_9EURO</name>
<dbReference type="GeneID" id="25328490"/>
<evidence type="ECO:0000259" key="7">
    <source>
        <dbReference type="PROSITE" id="PS50850"/>
    </source>
</evidence>
<dbReference type="STRING" id="348802.A0A0D2EHU3"/>
<dbReference type="RefSeq" id="XP_013314794.1">
    <property type="nucleotide sequence ID" value="XM_013459340.1"/>
</dbReference>
<dbReference type="InterPro" id="IPR020846">
    <property type="entry name" value="MFS_dom"/>
</dbReference>
<keyword evidence="2" id="KW-0813">Transport</keyword>
<dbReference type="PROSITE" id="PS50850">
    <property type="entry name" value="MFS"/>
    <property type="match status" value="1"/>
</dbReference>
<sequence>MDAELKLSASQYSHVASIFLVGYLLFQLPGTLLVRKIGPPLQFGGAMLGWGTVTACTVLVHGYASLMITRVFVGCCEAFVQGAVFYLSFWYPYNELATRGAIFWSMSALAGAFNGLIAYAVQQNLAHVNSWQPWRWIFLIEGVVPIGWAFVVWILLPSTPEKTKLYFNEDEKALIVKRSRRAFNTGESKIVPKLIVKLLLDPKFWLLVVVQSANLFCLTSLSNFLPAILHGFGWSTVKSQLMTVIIYACAFVNIIFSARLSDKIRQRGLVVLVNSTIGAVGYILLLTLTNPSGRFAGACVVALGVYPNVVIVLTWTATINVGYTFRASAAALINSIGQAVAIGSNEAYNDPPFYRRGHGSALGMIGAELVFCTLLLLLLRYENNRKRKEQFSDQVQELRKLTIDEIGNKHPDYFFAY</sequence>
<feature type="transmembrane region" description="Helical" evidence="6">
    <location>
        <begin position="46"/>
        <end position="64"/>
    </location>
</feature>
<organism evidence="8 9">
    <name type="scientific">Exophiala xenobiotica</name>
    <dbReference type="NCBI Taxonomy" id="348802"/>
    <lineage>
        <taxon>Eukaryota</taxon>
        <taxon>Fungi</taxon>
        <taxon>Dikarya</taxon>
        <taxon>Ascomycota</taxon>
        <taxon>Pezizomycotina</taxon>
        <taxon>Eurotiomycetes</taxon>
        <taxon>Chaetothyriomycetidae</taxon>
        <taxon>Chaetothyriales</taxon>
        <taxon>Herpotrichiellaceae</taxon>
        <taxon>Exophiala</taxon>
    </lineage>
</organism>
<evidence type="ECO:0000256" key="4">
    <source>
        <dbReference type="ARBA" id="ARBA00022989"/>
    </source>
</evidence>
<feature type="transmembrane region" description="Helical" evidence="6">
    <location>
        <begin position="70"/>
        <end position="89"/>
    </location>
</feature>
<dbReference type="PANTHER" id="PTHR43791:SF36">
    <property type="entry name" value="TRANSPORTER, PUTATIVE (AFU_ORTHOLOGUE AFUA_6G08340)-RELATED"/>
    <property type="match status" value="1"/>
</dbReference>
<keyword evidence="4 6" id="KW-1133">Transmembrane helix</keyword>
<dbReference type="InterPro" id="IPR036259">
    <property type="entry name" value="MFS_trans_sf"/>
</dbReference>
<evidence type="ECO:0000256" key="3">
    <source>
        <dbReference type="ARBA" id="ARBA00022692"/>
    </source>
</evidence>
<dbReference type="EMBL" id="KN847320">
    <property type="protein sequence ID" value="KIW54210.1"/>
    <property type="molecule type" value="Genomic_DNA"/>
</dbReference>
<dbReference type="InterPro" id="IPR011701">
    <property type="entry name" value="MFS"/>
</dbReference>
<feature type="transmembrane region" description="Helical" evidence="6">
    <location>
        <begin position="323"/>
        <end position="341"/>
    </location>
</feature>
<feature type="transmembrane region" description="Helical" evidence="6">
    <location>
        <begin position="204"/>
        <end position="225"/>
    </location>
</feature>
<feature type="domain" description="Major facilitator superfamily (MFS) profile" evidence="7">
    <location>
        <begin position="1"/>
        <end position="384"/>
    </location>
</feature>
<dbReference type="Gene3D" id="1.20.1250.20">
    <property type="entry name" value="MFS general substrate transporter like domains"/>
    <property type="match status" value="2"/>
</dbReference>
<dbReference type="Pfam" id="PF07690">
    <property type="entry name" value="MFS_1"/>
    <property type="match status" value="1"/>
</dbReference>
<dbReference type="SUPFAM" id="SSF103473">
    <property type="entry name" value="MFS general substrate transporter"/>
    <property type="match status" value="1"/>
</dbReference>
<evidence type="ECO:0000256" key="2">
    <source>
        <dbReference type="ARBA" id="ARBA00022448"/>
    </source>
</evidence>
<dbReference type="Proteomes" id="UP000054342">
    <property type="component" value="Unassembled WGS sequence"/>
</dbReference>
<dbReference type="PANTHER" id="PTHR43791">
    <property type="entry name" value="PERMEASE-RELATED"/>
    <property type="match status" value="1"/>
</dbReference>
<proteinExistence type="predicted"/>
<feature type="transmembrane region" description="Helical" evidence="6">
    <location>
        <begin position="361"/>
        <end position="379"/>
    </location>
</feature>
<dbReference type="GO" id="GO:0022857">
    <property type="term" value="F:transmembrane transporter activity"/>
    <property type="evidence" value="ECO:0007669"/>
    <property type="project" value="InterPro"/>
</dbReference>
<evidence type="ECO:0000256" key="5">
    <source>
        <dbReference type="ARBA" id="ARBA00023136"/>
    </source>
</evidence>
<dbReference type="HOGENOM" id="CLU_001265_0_3_1"/>
<evidence type="ECO:0000313" key="8">
    <source>
        <dbReference type="EMBL" id="KIW54210.1"/>
    </source>
</evidence>
<feature type="transmembrane region" description="Helical" evidence="6">
    <location>
        <begin position="101"/>
        <end position="122"/>
    </location>
</feature>
<evidence type="ECO:0000256" key="1">
    <source>
        <dbReference type="ARBA" id="ARBA00004141"/>
    </source>
</evidence>
<feature type="transmembrane region" description="Helical" evidence="6">
    <location>
        <begin position="295"/>
        <end position="316"/>
    </location>
</feature>
<dbReference type="OrthoDB" id="2985014at2759"/>
<feature type="transmembrane region" description="Helical" evidence="6">
    <location>
        <begin position="268"/>
        <end position="289"/>
    </location>
</feature>
<protein>
    <recommendedName>
        <fullName evidence="7">Major facilitator superfamily (MFS) profile domain-containing protein</fullName>
    </recommendedName>
</protein>